<keyword evidence="3" id="KW-1185">Reference proteome</keyword>
<dbReference type="AlphaFoldDB" id="A0A9W6NXL2"/>
<keyword evidence="1" id="KW-0472">Membrane</keyword>
<gene>
    <name evidence="2" type="ORF">GCM10017577_39640</name>
</gene>
<evidence type="ECO:0000313" key="2">
    <source>
        <dbReference type="EMBL" id="GLL12823.1"/>
    </source>
</evidence>
<dbReference type="Pfam" id="PF11755">
    <property type="entry name" value="DUF3311"/>
    <property type="match status" value="1"/>
</dbReference>
<evidence type="ECO:0000313" key="3">
    <source>
        <dbReference type="Proteomes" id="UP001143463"/>
    </source>
</evidence>
<sequence length="73" mass="8443">MRDPEPRPSRRSLWWLLGPPVLFCVAVVPANRVEPWVLGMPFLVFWLLLATLLSPVCVWLAARGDPVWKAHRR</sequence>
<evidence type="ECO:0008006" key="4">
    <source>
        <dbReference type="Google" id="ProtNLM"/>
    </source>
</evidence>
<protein>
    <recommendedName>
        <fullName evidence="4">DUF3311 domain-containing protein</fullName>
    </recommendedName>
</protein>
<feature type="transmembrane region" description="Helical" evidence="1">
    <location>
        <begin position="12"/>
        <end position="30"/>
    </location>
</feature>
<feature type="transmembrane region" description="Helical" evidence="1">
    <location>
        <begin position="42"/>
        <end position="62"/>
    </location>
</feature>
<proteinExistence type="predicted"/>
<keyword evidence="1" id="KW-1133">Transmembrane helix</keyword>
<comment type="caution">
    <text evidence="2">The sequence shown here is derived from an EMBL/GenBank/DDBJ whole genome shotgun (WGS) entry which is preliminary data.</text>
</comment>
<dbReference type="EMBL" id="BSFQ01000016">
    <property type="protein sequence ID" value="GLL12823.1"/>
    <property type="molecule type" value="Genomic_DNA"/>
</dbReference>
<reference evidence="2" key="1">
    <citation type="journal article" date="2014" name="Int. J. Syst. Evol. Microbiol.">
        <title>Complete genome sequence of Corynebacterium casei LMG S-19264T (=DSM 44701T), isolated from a smear-ripened cheese.</title>
        <authorList>
            <consortium name="US DOE Joint Genome Institute (JGI-PGF)"/>
            <person name="Walter F."/>
            <person name="Albersmeier A."/>
            <person name="Kalinowski J."/>
            <person name="Ruckert C."/>
        </authorList>
    </citation>
    <scope>NUCLEOTIDE SEQUENCE</scope>
    <source>
        <strain evidence="2">VKM Ac-1069</strain>
    </source>
</reference>
<dbReference type="Proteomes" id="UP001143463">
    <property type="component" value="Unassembled WGS sequence"/>
</dbReference>
<dbReference type="InterPro" id="IPR021741">
    <property type="entry name" value="DUF3311"/>
</dbReference>
<accession>A0A9W6NXL2</accession>
<reference evidence="2" key="2">
    <citation type="submission" date="2023-01" db="EMBL/GenBank/DDBJ databases">
        <authorList>
            <person name="Sun Q."/>
            <person name="Evtushenko L."/>
        </authorList>
    </citation>
    <scope>NUCLEOTIDE SEQUENCE</scope>
    <source>
        <strain evidence="2">VKM Ac-1069</strain>
    </source>
</reference>
<organism evidence="2 3">
    <name type="scientific">Pseudonocardia halophobica</name>
    <dbReference type="NCBI Taxonomy" id="29401"/>
    <lineage>
        <taxon>Bacteria</taxon>
        <taxon>Bacillati</taxon>
        <taxon>Actinomycetota</taxon>
        <taxon>Actinomycetes</taxon>
        <taxon>Pseudonocardiales</taxon>
        <taxon>Pseudonocardiaceae</taxon>
        <taxon>Pseudonocardia</taxon>
    </lineage>
</organism>
<evidence type="ECO:0000256" key="1">
    <source>
        <dbReference type="SAM" id="Phobius"/>
    </source>
</evidence>
<keyword evidence="1" id="KW-0812">Transmembrane</keyword>
<dbReference type="RefSeq" id="WP_037047206.1">
    <property type="nucleotide sequence ID" value="NZ_BAAAUZ010000049.1"/>
</dbReference>
<name>A0A9W6NXL2_9PSEU</name>